<evidence type="ECO:0000259" key="2">
    <source>
        <dbReference type="PROSITE" id="PS51140"/>
    </source>
</evidence>
<dbReference type="Pfam" id="PF02845">
    <property type="entry name" value="CUE"/>
    <property type="match status" value="1"/>
</dbReference>
<organism evidence="3 4">
    <name type="scientific">Rhizopus stolonifer</name>
    <name type="common">Rhizopus nigricans</name>
    <dbReference type="NCBI Taxonomy" id="4846"/>
    <lineage>
        <taxon>Eukaryota</taxon>
        <taxon>Fungi</taxon>
        <taxon>Fungi incertae sedis</taxon>
        <taxon>Mucoromycota</taxon>
        <taxon>Mucoromycotina</taxon>
        <taxon>Mucoromycetes</taxon>
        <taxon>Mucorales</taxon>
        <taxon>Mucorineae</taxon>
        <taxon>Rhizopodaceae</taxon>
        <taxon>Rhizopus</taxon>
    </lineage>
</organism>
<dbReference type="PROSITE" id="PS51140">
    <property type="entry name" value="CUE"/>
    <property type="match status" value="1"/>
</dbReference>
<dbReference type="InterPro" id="IPR009060">
    <property type="entry name" value="UBA-like_sf"/>
</dbReference>
<feature type="compositionally biased region" description="Basic and acidic residues" evidence="1">
    <location>
        <begin position="242"/>
        <end position="252"/>
    </location>
</feature>
<evidence type="ECO:0000313" key="3">
    <source>
        <dbReference type="EMBL" id="RCI01863.1"/>
    </source>
</evidence>
<gene>
    <name evidence="3" type="ORF">CU098_001712</name>
</gene>
<reference evidence="3 4" key="1">
    <citation type="journal article" date="2018" name="G3 (Bethesda)">
        <title>Phylogenetic and Phylogenomic Definition of Rhizopus Species.</title>
        <authorList>
            <person name="Gryganskyi A.P."/>
            <person name="Golan J."/>
            <person name="Dolatabadi S."/>
            <person name="Mondo S."/>
            <person name="Robb S."/>
            <person name="Idnurm A."/>
            <person name="Muszewska A."/>
            <person name="Steczkiewicz K."/>
            <person name="Masonjones S."/>
            <person name="Liao H.L."/>
            <person name="Gajdeczka M.T."/>
            <person name="Anike F."/>
            <person name="Vuek A."/>
            <person name="Anishchenko I.M."/>
            <person name="Voigt K."/>
            <person name="de Hoog G.S."/>
            <person name="Smith M.E."/>
            <person name="Heitman J."/>
            <person name="Vilgalys R."/>
            <person name="Stajich J.E."/>
        </authorList>
    </citation>
    <scope>NUCLEOTIDE SEQUENCE [LARGE SCALE GENOMIC DNA]</scope>
    <source>
        <strain evidence="3 4">LSU 92-RS-03</strain>
    </source>
</reference>
<dbReference type="Proteomes" id="UP000253551">
    <property type="component" value="Unassembled WGS sequence"/>
</dbReference>
<name>A0A367KI06_RHIST</name>
<dbReference type="AlphaFoldDB" id="A0A367KI06"/>
<dbReference type="Gene3D" id="1.10.8.10">
    <property type="entry name" value="DNA helicase RuvA subunit, C-terminal domain"/>
    <property type="match status" value="1"/>
</dbReference>
<keyword evidence="4" id="KW-1185">Reference proteome</keyword>
<comment type="caution">
    <text evidence="3">The sequence shown here is derived from an EMBL/GenBank/DDBJ whole genome shotgun (WGS) entry which is preliminary data.</text>
</comment>
<dbReference type="PANTHER" id="PTHR16461:SF5">
    <property type="entry name" value="TOLL-INTERACTING PROTEIN"/>
    <property type="match status" value="1"/>
</dbReference>
<dbReference type="OrthoDB" id="9942608at2759"/>
<dbReference type="GO" id="GO:0031624">
    <property type="term" value="F:ubiquitin conjugating enzyme binding"/>
    <property type="evidence" value="ECO:0007669"/>
    <property type="project" value="TreeGrafter"/>
</dbReference>
<feature type="compositionally biased region" description="Basic and acidic residues" evidence="1">
    <location>
        <begin position="285"/>
        <end position="302"/>
    </location>
</feature>
<accession>A0A367KI06</accession>
<dbReference type="GO" id="GO:0005737">
    <property type="term" value="C:cytoplasm"/>
    <property type="evidence" value="ECO:0007669"/>
    <property type="project" value="TreeGrafter"/>
</dbReference>
<dbReference type="InterPro" id="IPR003892">
    <property type="entry name" value="CUE"/>
</dbReference>
<dbReference type="GO" id="GO:0043130">
    <property type="term" value="F:ubiquitin binding"/>
    <property type="evidence" value="ECO:0007669"/>
    <property type="project" value="InterPro"/>
</dbReference>
<dbReference type="PANTHER" id="PTHR16461">
    <property type="entry name" value="TOLL-INTERACTING PROTEIN"/>
    <property type="match status" value="1"/>
</dbReference>
<evidence type="ECO:0000313" key="4">
    <source>
        <dbReference type="Proteomes" id="UP000253551"/>
    </source>
</evidence>
<feature type="region of interest" description="Disordered" evidence="1">
    <location>
        <begin position="85"/>
        <end position="105"/>
    </location>
</feature>
<proteinExistence type="predicted"/>
<evidence type="ECO:0000256" key="1">
    <source>
        <dbReference type="SAM" id="MobiDB-lite"/>
    </source>
</evidence>
<protein>
    <recommendedName>
        <fullName evidence="2">CUE domain-containing protein</fullName>
    </recommendedName>
</protein>
<dbReference type="SUPFAM" id="SSF46934">
    <property type="entry name" value="UBA-like"/>
    <property type="match status" value="1"/>
</dbReference>
<dbReference type="GO" id="GO:0006511">
    <property type="term" value="P:ubiquitin-dependent protein catabolic process"/>
    <property type="evidence" value="ECO:0007669"/>
    <property type="project" value="TreeGrafter"/>
</dbReference>
<dbReference type="SMART" id="SM00546">
    <property type="entry name" value="CUE"/>
    <property type="match status" value="1"/>
</dbReference>
<dbReference type="EMBL" id="PJQM01001633">
    <property type="protein sequence ID" value="RCI01863.1"/>
    <property type="molecule type" value="Genomic_DNA"/>
</dbReference>
<dbReference type="STRING" id="4846.A0A367KI06"/>
<feature type="domain" description="CUE" evidence="2">
    <location>
        <begin position="20"/>
        <end position="63"/>
    </location>
</feature>
<feature type="region of interest" description="Disordered" evidence="1">
    <location>
        <begin position="229"/>
        <end position="302"/>
    </location>
</feature>
<sequence>MSELQTTQETPVQTLPANTELKGNVKILKDAFPDLEVDLIETILDSQGDNLDSAFEILLGMSDPSYKPEPTNDQLREDEEYARRLARESQPRQNTTQERHEEQGPLFNFQEELPIIKEKVIEAGTAAKNKIVNLYNQFMAPPNDSQQASNSNRSNNDLLETRMGGLSLMDSEPQRRSPNNAPVDLYEWDGRVSHNTAPEKKTNTSTPQDQLLSDEEFARRLAREEAELATAAATANNQSNTHIEEPLQRNEEEVTFSAVDSKVDEKPATGYSIRDDDGSDNLDDLFEKKTEKVNDAEHKKET</sequence>
<feature type="region of interest" description="Disordered" evidence="1">
    <location>
        <begin position="194"/>
        <end position="213"/>
    </location>
</feature>